<evidence type="ECO:0000313" key="13">
    <source>
        <dbReference type="EMBL" id="MBH1940136.1"/>
    </source>
</evidence>
<dbReference type="PANTHER" id="PTHR23389">
    <property type="entry name" value="CHROMOSOME TRANSMISSION FIDELITY FACTOR 18"/>
    <property type="match status" value="1"/>
</dbReference>
<feature type="binding site" evidence="11">
    <location>
        <position position="309"/>
    </location>
    <ligand>
        <name>NAD(+)</name>
        <dbReference type="ChEBI" id="CHEBI:57540"/>
    </ligand>
</feature>
<dbReference type="InterPro" id="IPR004149">
    <property type="entry name" value="Znf_DNAligase_C4"/>
</dbReference>
<proteinExistence type="inferred from homology"/>
<feature type="binding site" evidence="11">
    <location>
        <position position="406"/>
    </location>
    <ligand>
        <name>Zn(2+)</name>
        <dbReference type="ChEBI" id="CHEBI:29105"/>
    </ligand>
</feature>
<dbReference type="Gene3D" id="2.40.50.140">
    <property type="entry name" value="Nucleic acid-binding proteins"/>
    <property type="match status" value="1"/>
</dbReference>
<dbReference type="PIRSF" id="PIRSF001604">
    <property type="entry name" value="LigA"/>
    <property type="match status" value="1"/>
</dbReference>
<dbReference type="InterPro" id="IPR012340">
    <property type="entry name" value="NA-bd_OB-fold"/>
</dbReference>
<dbReference type="HAMAP" id="MF_01588">
    <property type="entry name" value="DNA_ligase_A"/>
    <property type="match status" value="1"/>
</dbReference>
<gene>
    <name evidence="11 13" type="primary">ligA</name>
    <name evidence="13" type="ORF">I5677_04410</name>
</gene>
<dbReference type="AlphaFoldDB" id="A0A8J7HAN6"/>
<dbReference type="GO" id="GO:0006281">
    <property type="term" value="P:DNA repair"/>
    <property type="evidence" value="ECO:0007669"/>
    <property type="project" value="UniProtKB-KW"/>
</dbReference>
<feature type="binding site" evidence="11">
    <location>
        <begin position="31"/>
        <end position="35"/>
    </location>
    <ligand>
        <name>NAD(+)</name>
        <dbReference type="ChEBI" id="CHEBI:57540"/>
    </ligand>
</feature>
<dbReference type="Pfam" id="PF00533">
    <property type="entry name" value="BRCT"/>
    <property type="match status" value="1"/>
</dbReference>
<dbReference type="Pfam" id="PF03120">
    <property type="entry name" value="OB_DNA_ligase"/>
    <property type="match status" value="1"/>
</dbReference>
<dbReference type="NCBIfam" id="TIGR00575">
    <property type="entry name" value="dnlj"/>
    <property type="match status" value="1"/>
</dbReference>
<accession>A0A8J7HAN6</accession>
<dbReference type="Pfam" id="PF01653">
    <property type="entry name" value="DNA_ligase_aden"/>
    <property type="match status" value="1"/>
</dbReference>
<feature type="binding site" evidence="11">
    <location>
        <position position="110"/>
    </location>
    <ligand>
        <name>NAD(+)</name>
        <dbReference type="ChEBI" id="CHEBI:57540"/>
    </ligand>
</feature>
<dbReference type="InterPro" id="IPR033136">
    <property type="entry name" value="DNA_ligase_CS"/>
</dbReference>
<evidence type="ECO:0000256" key="4">
    <source>
        <dbReference type="ARBA" id="ARBA00022763"/>
    </source>
</evidence>
<dbReference type="Gene3D" id="1.10.287.610">
    <property type="entry name" value="Helix hairpin bin"/>
    <property type="match status" value="1"/>
</dbReference>
<evidence type="ECO:0000256" key="2">
    <source>
        <dbReference type="ARBA" id="ARBA00022705"/>
    </source>
</evidence>
<dbReference type="InterPro" id="IPR013840">
    <property type="entry name" value="DNAligase_N"/>
</dbReference>
<feature type="binding site" evidence="11">
    <location>
        <position position="285"/>
    </location>
    <ligand>
        <name>NAD(+)</name>
        <dbReference type="ChEBI" id="CHEBI:57540"/>
    </ligand>
</feature>
<evidence type="ECO:0000256" key="5">
    <source>
        <dbReference type="ARBA" id="ARBA00022833"/>
    </source>
</evidence>
<dbReference type="InterPro" id="IPR041663">
    <property type="entry name" value="DisA/LigA_HHH"/>
</dbReference>
<evidence type="ECO:0000256" key="1">
    <source>
        <dbReference type="ARBA" id="ARBA00022598"/>
    </source>
</evidence>
<dbReference type="Pfam" id="PF03119">
    <property type="entry name" value="DNA_ligase_ZBD"/>
    <property type="match status" value="1"/>
</dbReference>
<feature type="domain" description="BRCT" evidence="12">
    <location>
        <begin position="588"/>
        <end position="667"/>
    </location>
</feature>
<feature type="binding site" evidence="11">
    <location>
        <begin position="81"/>
        <end position="82"/>
    </location>
    <ligand>
        <name>NAD(+)</name>
        <dbReference type="ChEBI" id="CHEBI:57540"/>
    </ligand>
</feature>
<keyword evidence="3 11" id="KW-0479">Metal-binding</keyword>
<dbReference type="PANTHER" id="PTHR23389:SF9">
    <property type="entry name" value="DNA LIGASE"/>
    <property type="match status" value="1"/>
</dbReference>
<dbReference type="InterPro" id="IPR004150">
    <property type="entry name" value="NAD_DNA_ligase_OB"/>
</dbReference>
<dbReference type="InterPro" id="IPR001679">
    <property type="entry name" value="DNA_ligase"/>
</dbReference>
<feature type="binding site" evidence="11">
    <location>
        <position position="421"/>
    </location>
    <ligand>
        <name>Zn(2+)</name>
        <dbReference type="ChEBI" id="CHEBI:29105"/>
    </ligand>
</feature>
<evidence type="ECO:0000256" key="10">
    <source>
        <dbReference type="ARBA" id="ARBA00034005"/>
    </source>
</evidence>
<protein>
    <recommendedName>
        <fullName evidence="11">DNA ligase</fullName>
        <ecNumber evidence="11">6.5.1.2</ecNumber>
    </recommendedName>
    <alternativeName>
        <fullName evidence="11">Polydeoxyribonucleotide synthase [NAD(+)]</fullName>
    </alternativeName>
</protein>
<evidence type="ECO:0000313" key="14">
    <source>
        <dbReference type="Proteomes" id="UP000623269"/>
    </source>
</evidence>
<dbReference type="CDD" id="cd17748">
    <property type="entry name" value="BRCT_DNA_ligase_like"/>
    <property type="match status" value="1"/>
</dbReference>
<dbReference type="RefSeq" id="WP_197660356.1">
    <property type="nucleotide sequence ID" value="NZ_JAEAGR010000003.1"/>
</dbReference>
<dbReference type="Proteomes" id="UP000623269">
    <property type="component" value="Unassembled WGS sequence"/>
</dbReference>
<dbReference type="EMBL" id="JAEAGR010000003">
    <property type="protein sequence ID" value="MBH1940136.1"/>
    <property type="molecule type" value="Genomic_DNA"/>
</dbReference>
<feature type="binding site" evidence="11">
    <location>
        <position position="169"/>
    </location>
    <ligand>
        <name>NAD(+)</name>
        <dbReference type="ChEBI" id="CHEBI:57540"/>
    </ligand>
</feature>
<comment type="catalytic activity">
    <reaction evidence="10 11">
        <text>NAD(+) + (deoxyribonucleotide)n-3'-hydroxyl + 5'-phospho-(deoxyribonucleotide)m = (deoxyribonucleotide)n+m + AMP + beta-nicotinamide D-nucleotide.</text>
        <dbReference type="EC" id="6.5.1.2"/>
    </reaction>
</comment>
<keyword evidence="8 11" id="KW-0234">DNA repair</keyword>
<feature type="binding site" evidence="11">
    <location>
        <position position="133"/>
    </location>
    <ligand>
        <name>NAD(+)</name>
        <dbReference type="ChEBI" id="CHEBI:57540"/>
    </ligand>
</feature>
<keyword evidence="1 11" id="KW-0436">Ligase</keyword>
<evidence type="ECO:0000256" key="3">
    <source>
        <dbReference type="ARBA" id="ARBA00022723"/>
    </source>
</evidence>
<organism evidence="13 14">
    <name type="scientific">Mobilitalea sibirica</name>
    <dbReference type="NCBI Taxonomy" id="1462919"/>
    <lineage>
        <taxon>Bacteria</taxon>
        <taxon>Bacillati</taxon>
        <taxon>Bacillota</taxon>
        <taxon>Clostridia</taxon>
        <taxon>Lachnospirales</taxon>
        <taxon>Lachnospiraceae</taxon>
        <taxon>Mobilitalea</taxon>
    </lineage>
</organism>
<dbReference type="Gene3D" id="3.30.470.30">
    <property type="entry name" value="DNA ligase/mRNA capping enzyme"/>
    <property type="match status" value="1"/>
</dbReference>
<comment type="function">
    <text evidence="11">DNA ligase that catalyzes the formation of phosphodiester linkages between 5'-phosphoryl and 3'-hydroxyl groups in double-stranded DNA using NAD as a coenzyme and as the energy source for the reaction. It is essential for DNA replication and repair of damaged DNA.</text>
</comment>
<dbReference type="SMART" id="SM00532">
    <property type="entry name" value="LIGANc"/>
    <property type="match status" value="1"/>
</dbReference>
<evidence type="ECO:0000256" key="8">
    <source>
        <dbReference type="ARBA" id="ARBA00023204"/>
    </source>
</evidence>
<keyword evidence="6 11" id="KW-0460">Magnesium</keyword>
<feature type="active site" description="N6-AMP-lysine intermediate" evidence="11">
    <location>
        <position position="112"/>
    </location>
</feature>
<comment type="caution">
    <text evidence="13">The sequence shown here is derived from an EMBL/GenBank/DDBJ whole genome shotgun (WGS) entry which is preliminary data.</text>
</comment>
<dbReference type="GO" id="GO:0046872">
    <property type="term" value="F:metal ion binding"/>
    <property type="evidence" value="ECO:0007669"/>
    <property type="project" value="UniProtKB-KW"/>
</dbReference>
<dbReference type="InterPro" id="IPR036420">
    <property type="entry name" value="BRCT_dom_sf"/>
</dbReference>
<dbReference type="SUPFAM" id="SSF52113">
    <property type="entry name" value="BRCT domain"/>
    <property type="match status" value="1"/>
</dbReference>
<feature type="binding site" evidence="11">
    <location>
        <position position="403"/>
    </location>
    <ligand>
        <name>Zn(2+)</name>
        <dbReference type="ChEBI" id="CHEBI:29105"/>
    </ligand>
</feature>
<dbReference type="NCBIfam" id="NF005932">
    <property type="entry name" value="PRK07956.1"/>
    <property type="match status" value="1"/>
</dbReference>
<evidence type="ECO:0000259" key="12">
    <source>
        <dbReference type="PROSITE" id="PS50172"/>
    </source>
</evidence>
<dbReference type="GO" id="GO:0006260">
    <property type="term" value="P:DNA replication"/>
    <property type="evidence" value="ECO:0007669"/>
    <property type="project" value="UniProtKB-KW"/>
</dbReference>
<dbReference type="PROSITE" id="PS01056">
    <property type="entry name" value="DNA_LIGASE_N2"/>
    <property type="match status" value="1"/>
</dbReference>
<dbReference type="Pfam" id="PF12826">
    <property type="entry name" value="HHH_2"/>
    <property type="match status" value="1"/>
</dbReference>
<evidence type="ECO:0000256" key="7">
    <source>
        <dbReference type="ARBA" id="ARBA00023027"/>
    </source>
</evidence>
<dbReference type="GO" id="GO:0003911">
    <property type="term" value="F:DNA ligase (NAD+) activity"/>
    <property type="evidence" value="ECO:0007669"/>
    <property type="project" value="UniProtKB-UniRule"/>
</dbReference>
<dbReference type="Gene3D" id="6.20.10.30">
    <property type="match status" value="1"/>
</dbReference>
<dbReference type="SUPFAM" id="SSF47781">
    <property type="entry name" value="RuvA domain 2-like"/>
    <property type="match status" value="1"/>
</dbReference>
<comment type="similarity">
    <text evidence="11">Belongs to the NAD-dependent DNA ligase family. LigA subfamily.</text>
</comment>
<feature type="binding site" evidence="11">
    <location>
        <position position="426"/>
    </location>
    <ligand>
        <name>Zn(2+)</name>
        <dbReference type="ChEBI" id="CHEBI:29105"/>
    </ligand>
</feature>
<dbReference type="Gene3D" id="1.10.150.20">
    <property type="entry name" value="5' to 3' exonuclease, C-terminal subdomain"/>
    <property type="match status" value="2"/>
</dbReference>
<reference evidence="13" key="1">
    <citation type="submission" date="2020-12" db="EMBL/GenBank/DDBJ databases">
        <title>M. sibirica DSM 26468T genome.</title>
        <authorList>
            <person name="Thieme N."/>
            <person name="Rettenmaier R."/>
            <person name="Zverlov V."/>
            <person name="Liebl W."/>
        </authorList>
    </citation>
    <scope>NUCLEOTIDE SEQUENCE</scope>
    <source>
        <strain evidence="13">DSM 26468</strain>
    </source>
</reference>
<dbReference type="PROSITE" id="PS50172">
    <property type="entry name" value="BRCT"/>
    <property type="match status" value="1"/>
</dbReference>
<dbReference type="InterPro" id="IPR010994">
    <property type="entry name" value="RuvA_2-like"/>
</dbReference>
<keyword evidence="2 11" id="KW-0235">DNA replication</keyword>
<evidence type="ECO:0000256" key="11">
    <source>
        <dbReference type="HAMAP-Rule" id="MF_01588"/>
    </source>
</evidence>
<keyword evidence="9 11" id="KW-0464">Manganese</keyword>
<evidence type="ECO:0000256" key="6">
    <source>
        <dbReference type="ARBA" id="ARBA00022842"/>
    </source>
</evidence>
<dbReference type="SUPFAM" id="SSF50249">
    <property type="entry name" value="Nucleic acid-binding proteins"/>
    <property type="match status" value="1"/>
</dbReference>
<sequence>MDIKQEIESLRQQLEYHNDRYYNQDDPEISDYEYDQLSLRLRRLEEENPEYKMADSPTQKVGGYAKREAGILVKHNVPMLSLQDVFDKEEVYGFVEKILKDRKDTVFVVEKKIDGLSVSLRYRDGVLEQGVTRGDGINYGEDVTENIKVIKDVKLKLKTPIPYLEVRGEVYMRNDDFEAVNERLEAAGKKLFANPRNCAAGTLRQLDPGIVKERKLSLFVFNVQDSEGVSFNKHSESLEWLKAQGIKTSEDYKLCHTADEVWEAINEIGEMRGSLAYDIDGAVVKVDNLADREYYGATSKVPRWAIAYKYPPEEKESVVREIRLTVGRTGRITPTAIFDPIRLCGTNVLKATLHNQDRINELDVRIGDTILVRKAGEIIPEVLSVVKEKRPEGTKPYHLPSICPSCGAPTVKDENTADTRCINLNCPAQLVQHILNFVGRNAMDIKGFGEAYVETLIKEGYIKDIADIYYLYQYRDELIEKGLIGKEKNTDKLLKAIEDSKNNDIDRLITGLGIRNIGRQAGSELKKHFKSLEDLKNASFMDLVAIDDVGDITASSIVEFFSNQDNLDIINRLEAAGVNLNSLQATPNEEQNLSGFTFVITGTLPSMGRKEMEEFIKIRGGKVSGSVSKKTNYLIAGENAGSKLTKATELGVQILSEEEALKFISGN</sequence>
<keyword evidence="5 11" id="KW-0862">Zinc</keyword>
<dbReference type="GO" id="GO:0005829">
    <property type="term" value="C:cytosol"/>
    <property type="evidence" value="ECO:0007669"/>
    <property type="project" value="TreeGrafter"/>
</dbReference>
<comment type="cofactor">
    <cofactor evidence="11">
        <name>Mg(2+)</name>
        <dbReference type="ChEBI" id="CHEBI:18420"/>
    </cofactor>
    <cofactor evidence="11">
        <name>Mn(2+)</name>
        <dbReference type="ChEBI" id="CHEBI:29035"/>
    </cofactor>
</comment>
<dbReference type="InterPro" id="IPR013839">
    <property type="entry name" value="DNAligase_adenylation"/>
</dbReference>
<dbReference type="SUPFAM" id="SSF56091">
    <property type="entry name" value="DNA ligase/mRNA capping enzyme, catalytic domain"/>
    <property type="match status" value="1"/>
</dbReference>
<keyword evidence="7 11" id="KW-0520">NAD</keyword>
<keyword evidence="4 11" id="KW-0227">DNA damage</keyword>
<dbReference type="Gene3D" id="3.40.50.10190">
    <property type="entry name" value="BRCT domain"/>
    <property type="match status" value="1"/>
</dbReference>
<dbReference type="FunFam" id="1.10.150.20:FF:000006">
    <property type="entry name" value="DNA ligase"/>
    <property type="match status" value="1"/>
</dbReference>
<evidence type="ECO:0000256" key="9">
    <source>
        <dbReference type="ARBA" id="ARBA00023211"/>
    </source>
</evidence>
<dbReference type="SMART" id="SM00292">
    <property type="entry name" value="BRCT"/>
    <property type="match status" value="1"/>
</dbReference>
<keyword evidence="14" id="KW-1185">Reference proteome</keyword>
<name>A0A8J7HAN6_9FIRM</name>
<dbReference type="InterPro" id="IPR001357">
    <property type="entry name" value="BRCT_dom"/>
</dbReference>
<dbReference type="EC" id="6.5.1.2" evidence="11"/>
<dbReference type="CDD" id="cd00114">
    <property type="entry name" value="LIGANc"/>
    <property type="match status" value="1"/>
</dbReference>